<name>A0A4T2GQW9_STRSU</name>
<protein>
    <submittedName>
        <fullName evidence="1">DUF3114 domain-containing protein</fullName>
    </submittedName>
</protein>
<dbReference type="InterPro" id="IPR021462">
    <property type="entry name" value="DUF3114"/>
</dbReference>
<dbReference type="AlphaFoldDB" id="A0A4T2GQW9"/>
<gene>
    <name evidence="1" type="ORF">FAJ39_02920</name>
</gene>
<proteinExistence type="predicted"/>
<organism evidence="1 2">
    <name type="scientific">Streptococcus suis</name>
    <dbReference type="NCBI Taxonomy" id="1307"/>
    <lineage>
        <taxon>Bacteria</taxon>
        <taxon>Bacillati</taxon>
        <taxon>Bacillota</taxon>
        <taxon>Bacilli</taxon>
        <taxon>Lactobacillales</taxon>
        <taxon>Streptococcaceae</taxon>
        <taxon>Streptococcus</taxon>
    </lineage>
</organism>
<comment type="caution">
    <text evidence="1">The sequence shown here is derived from an EMBL/GenBank/DDBJ whole genome shotgun (WGS) entry which is preliminary data.</text>
</comment>
<sequence length="354" mass="40907">MSNWIIYLSLFVLLLWSAYKLTGREPRGKQQEDVQFEKSDAFLQELSQMGWSQTALSRVKGQINSAEAGLFASSSFHRLCLAQWQGSKQEKQQHLAFFLSFLDFPKEWKGSAEEAATLLEKMSKETPPHHPFWKDFAGFVAECFSDESQEGLWRDLHQLRYLIANQQANWVRQHHGKNGQSDRDALISYLKTLKKKVYRLDESARLHNKVFLSANGHQVRHFPPNLKILVHFHSEFILSAEGQFLLIGDGQFDKNGTINGASFNYASRNNRLHWLLDIAPVRKMDPVFRKKMMKTKAGRYLAPSLFPRKNLSLSLKNWAFHYKNPRGGTAFDGVSKYSQVQREIKKLKREVESG</sequence>
<evidence type="ECO:0000313" key="1">
    <source>
        <dbReference type="EMBL" id="TII01292.1"/>
    </source>
</evidence>
<dbReference type="Proteomes" id="UP000305165">
    <property type="component" value="Unassembled WGS sequence"/>
</dbReference>
<dbReference type="OrthoDB" id="2231884at2"/>
<dbReference type="EMBL" id="SSXO01000001">
    <property type="protein sequence ID" value="TII01292.1"/>
    <property type="molecule type" value="Genomic_DNA"/>
</dbReference>
<evidence type="ECO:0000313" key="2">
    <source>
        <dbReference type="Proteomes" id="UP000305165"/>
    </source>
</evidence>
<accession>A0A4T2GQW9</accession>
<reference evidence="1 2" key="1">
    <citation type="submission" date="2019-04" db="EMBL/GenBank/DDBJ databases">
        <title>Genome analysis of Streptococcus suis strain WUSS424.</title>
        <authorList>
            <person name="Chen H."/>
            <person name="Gao X."/>
            <person name="Wu Z."/>
        </authorList>
    </citation>
    <scope>NUCLEOTIDE SEQUENCE [LARGE SCALE GENOMIC DNA]</scope>
    <source>
        <strain evidence="1 2">WUSS424</strain>
    </source>
</reference>
<dbReference type="Pfam" id="PF11311">
    <property type="entry name" value="DUF3114"/>
    <property type="match status" value="1"/>
</dbReference>